<dbReference type="Proteomes" id="UP000019267">
    <property type="component" value="Chromosome"/>
</dbReference>
<dbReference type="HOGENOM" id="CLU_2221561_0_0_14"/>
<dbReference type="OrthoDB" id="391956at2"/>
<proteinExistence type="predicted"/>
<protein>
    <submittedName>
        <fullName evidence="1">Uncharacterized protein</fullName>
    </submittedName>
</protein>
<reference evidence="1 2" key="1">
    <citation type="journal article" date="2014" name="Genome Biol. Evol.">
        <title>Molecular evolution of the substrate utilization strategies and putative virulence factors in mosquito-associated Spiroplasma species.</title>
        <authorList>
            <person name="Chang T.H."/>
            <person name="Lo W.S."/>
            <person name="Ku C."/>
            <person name="Chen L.L."/>
            <person name="Kuo C.H."/>
        </authorList>
    </citation>
    <scope>NUCLEOTIDE SEQUENCE [LARGE SCALE GENOMIC DNA]</scope>
    <source>
        <strain evidence="1">AES-1</strain>
    </source>
</reference>
<dbReference type="KEGG" id="scq:SCULI_v1c02630"/>
<evidence type="ECO:0000313" key="2">
    <source>
        <dbReference type="Proteomes" id="UP000019267"/>
    </source>
</evidence>
<dbReference type="RefSeq" id="WP_025362846.1">
    <property type="nucleotide sequence ID" value="NZ_CP006681.1"/>
</dbReference>
<evidence type="ECO:0000313" key="1">
    <source>
        <dbReference type="EMBL" id="AHI52604.1"/>
    </source>
</evidence>
<sequence>MAKLRNGIVEFEKNDVEAGWNNAPSLVNKPENEYRMCYICKFHMIKDEFDNELMGQFGWVVDIINLKTMDFIANNFIAVHPQCIDFRPKADCTKIIKKVKSMQWKFDEDAFK</sequence>
<name>W6AFW7_9MOLU</name>
<dbReference type="EMBL" id="CP006681">
    <property type="protein sequence ID" value="AHI52604.1"/>
    <property type="molecule type" value="Genomic_DNA"/>
</dbReference>
<dbReference type="AlphaFoldDB" id="W6AFW7"/>
<organism evidence="1 2">
    <name type="scientific">Spiroplasma culicicola AES-1</name>
    <dbReference type="NCBI Taxonomy" id="1276246"/>
    <lineage>
        <taxon>Bacteria</taxon>
        <taxon>Bacillati</taxon>
        <taxon>Mycoplasmatota</taxon>
        <taxon>Mollicutes</taxon>
        <taxon>Entomoplasmatales</taxon>
        <taxon>Spiroplasmataceae</taxon>
        <taxon>Spiroplasma</taxon>
    </lineage>
</organism>
<accession>W6AFW7</accession>
<gene>
    <name evidence="1" type="ORF">SCULI_v1c02630</name>
</gene>
<dbReference type="STRING" id="1276246.SCULI_v1c02630"/>
<dbReference type="PATRIC" id="fig|1276246.3.peg.262"/>
<keyword evidence="2" id="KW-1185">Reference proteome</keyword>